<protein>
    <submittedName>
        <fullName evidence="1">COP23 domain-containing protein</fullName>
    </submittedName>
</protein>
<gene>
    <name evidence="1" type="ORF">WMG39_24215</name>
</gene>
<organism evidence="1 2">
    <name type="scientific">Microcoleus anatoxicus PTRS2</name>
    <dbReference type="NCBI Taxonomy" id="2705321"/>
    <lineage>
        <taxon>Bacteria</taxon>
        <taxon>Bacillati</taxon>
        <taxon>Cyanobacteriota</taxon>
        <taxon>Cyanophyceae</taxon>
        <taxon>Oscillatoriophycideae</taxon>
        <taxon>Oscillatoriales</taxon>
        <taxon>Microcoleaceae</taxon>
        <taxon>Microcoleus</taxon>
        <taxon>Microcoleus anatoxicus</taxon>
    </lineage>
</organism>
<accession>A0ABU8YTY8</accession>
<evidence type="ECO:0000313" key="2">
    <source>
        <dbReference type="Proteomes" id="UP001384579"/>
    </source>
</evidence>
<reference evidence="1 2" key="1">
    <citation type="journal article" date="2020" name="Harmful Algae">
        <title>Molecular and morphological characterization of a novel dihydroanatoxin-a producing Microcoleus species (cyanobacteria) from the Russian River, California, USA.</title>
        <authorList>
            <person name="Conklin K.Y."/>
            <person name="Stancheva R."/>
            <person name="Otten T.G."/>
            <person name="Fadness R."/>
            <person name="Boyer G.L."/>
            <person name="Read B."/>
            <person name="Zhang X."/>
            <person name="Sheath R.G."/>
        </authorList>
    </citation>
    <scope>NUCLEOTIDE SEQUENCE [LARGE SCALE GENOMIC DNA]</scope>
    <source>
        <strain evidence="1 2">PTRS2</strain>
    </source>
</reference>
<dbReference type="Pfam" id="PF14218">
    <property type="entry name" value="COP23"/>
    <property type="match status" value="1"/>
</dbReference>
<dbReference type="InterPro" id="IPR025478">
    <property type="entry name" value="COP23"/>
</dbReference>
<proteinExistence type="predicted"/>
<keyword evidence="2" id="KW-1185">Reference proteome</keyword>
<evidence type="ECO:0000313" key="1">
    <source>
        <dbReference type="EMBL" id="MEK0187920.1"/>
    </source>
</evidence>
<comment type="caution">
    <text evidence="1">The sequence shown here is derived from an EMBL/GenBank/DDBJ whole genome shotgun (WGS) entry which is preliminary data.</text>
</comment>
<dbReference type="EMBL" id="JBBLXS010000468">
    <property type="protein sequence ID" value="MEK0187920.1"/>
    <property type="molecule type" value="Genomic_DNA"/>
</dbReference>
<sequence length="193" mass="21150">MMTNNPGNIKVKLIQVLVALGATIGALAGIVAILQFCGITLIKPPQSVTFICGVSRDNVPTTFAQETTNGGIPKSKSVIRWVSDFGDQVNYTPQKRCEEVSNRFQDYSNQGLLDYITTGKENGLDTICVKDKERGGPCRLLWTLKPKTNPKLVLHLLFSDHLGTGTLEEKGSNDSDIYIDVNKLLSKIPVDKN</sequence>
<dbReference type="RefSeq" id="WP_340522622.1">
    <property type="nucleotide sequence ID" value="NZ_JBBLXS010000468.1"/>
</dbReference>
<dbReference type="Proteomes" id="UP001384579">
    <property type="component" value="Unassembled WGS sequence"/>
</dbReference>
<name>A0ABU8YTY8_9CYAN</name>